<dbReference type="InterPro" id="IPR035943">
    <property type="entry name" value="XisI-like_sf"/>
</dbReference>
<feature type="region of interest" description="Disordered" evidence="1">
    <location>
        <begin position="1"/>
        <end position="21"/>
    </location>
</feature>
<evidence type="ECO:0000313" key="2">
    <source>
        <dbReference type="EMBL" id="MDJ1182863.1"/>
    </source>
</evidence>
<name>A0ABT7BUJ4_9CYAN</name>
<proteinExistence type="predicted"/>
<reference evidence="2 3" key="1">
    <citation type="submission" date="2023-01" db="EMBL/GenBank/DDBJ databases">
        <title>Novel diversity within Roseofilum (Cyanobacteria; Desertifilaceae) from marine benthic mats with descriptions of four novel species.</title>
        <authorList>
            <person name="Wang Y."/>
            <person name="Berthold D.E."/>
            <person name="Hu J."/>
            <person name="Lefler F.W."/>
            <person name="Laughinghouse H.D. IV."/>
        </authorList>
    </citation>
    <scope>NUCLEOTIDE SEQUENCE [LARGE SCALE GENOMIC DNA]</scope>
    <source>
        <strain evidence="2 3">BLCC-M143</strain>
    </source>
</reference>
<evidence type="ECO:0000313" key="3">
    <source>
        <dbReference type="Proteomes" id="UP001232992"/>
    </source>
</evidence>
<comment type="caution">
    <text evidence="2">The sequence shown here is derived from an EMBL/GenBank/DDBJ whole genome shotgun (WGS) entry which is preliminary data.</text>
</comment>
<gene>
    <name evidence="2" type="ORF">PMH09_06600</name>
</gene>
<dbReference type="SUPFAM" id="SSF143847">
    <property type="entry name" value="XisI-like"/>
    <property type="match status" value="1"/>
</dbReference>
<evidence type="ECO:0000256" key="1">
    <source>
        <dbReference type="SAM" id="MobiDB-lite"/>
    </source>
</evidence>
<keyword evidence="3" id="KW-1185">Reference proteome</keyword>
<accession>A0ABT7BUJ4</accession>
<dbReference type="Proteomes" id="UP001232992">
    <property type="component" value="Unassembled WGS sequence"/>
</dbReference>
<dbReference type="EMBL" id="JAQOSQ010000004">
    <property type="protein sequence ID" value="MDJ1182863.1"/>
    <property type="molecule type" value="Genomic_DNA"/>
</dbReference>
<dbReference type="RefSeq" id="WP_283757515.1">
    <property type="nucleotide sequence ID" value="NZ_JAQOSQ010000004.1"/>
</dbReference>
<protein>
    <submittedName>
        <fullName evidence="2">Uncharacterized protein</fullName>
    </submittedName>
</protein>
<organism evidence="2 3">
    <name type="scientific">Roseofilum casamattae BLCC-M143</name>
    <dbReference type="NCBI Taxonomy" id="3022442"/>
    <lineage>
        <taxon>Bacteria</taxon>
        <taxon>Bacillati</taxon>
        <taxon>Cyanobacteriota</taxon>
        <taxon>Cyanophyceae</taxon>
        <taxon>Desertifilales</taxon>
        <taxon>Desertifilaceae</taxon>
        <taxon>Roseofilum</taxon>
        <taxon>Roseofilum casamattae</taxon>
    </lineage>
</organism>
<sequence length="48" mass="5464">MAVTDVRERNGSEKSDRENDHYQLVNMGEIVLAYHAPHVRQHADFAVG</sequence>